<dbReference type="STRING" id="1314773.A0A3N2PP52"/>
<feature type="region of interest" description="Disordered" evidence="6">
    <location>
        <begin position="566"/>
        <end position="591"/>
    </location>
</feature>
<proteinExistence type="inferred from homology"/>
<dbReference type="SUPFAM" id="SSF53474">
    <property type="entry name" value="alpha/beta-Hydrolases"/>
    <property type="match status" value="1"/>
</dbReference>
<dbReference type="Proteomes" id="UP000272025">
    <property type="component" value="Unassembled WGS sequence"/>
</dbReference>
<keyword evidence="2 7" id="KW-0121">Carboxypeptidase</keyword>
<feature type="compositionally biased region" description="Polar residues" evidence="6">
    <location>
        <begin position="637"/>
        <end position="654"/>
    </location>
</feature>
<feature type="compositionally biased region" description="Basic and acidic residues" evidence="6">
    <location>
        <begin position="574"/>
        <end position="585"/>
    </location>
</feature>
<dbReference type="InterPro" id="IPR033124">
    <property type="entry name" value="Ser_caboxypep_his_AS"/>
</dbReference>
<feature type="region of interest" description="Disordered" evidence="6">
    <location>
        <begin position="635"/>
        <end position="654"/>
    </location>
</feature>
<evidence type="ECO:0000256" key="6">
    <source>
        <dbReference type="SAM" id="MobiDB-lite"/>
    </source>
</evidence>
<keyword evidence="8" id="KW-1185">Reference proteome</keyword>
<dbReference type="RefSeq" id="XP_028464085.1">
    <property type="nucleotide sequence ID" value="XM_028612433.1"/>
</dbReference>
<comment type="similarity">
    <text evidence="1">Belongs to the peptidase S10 family.</text>
</comment>
<keyword evidence="3" id="KW-0645">Protease</keyword>
<evidence type="ECO:0000256" key="4">
    <source>
        <dbReference type="ARBA" id="ARBA00022801"/>
    </source>
</evidence>
<dbReference type="AlphaFoldDB" id="A0A3N2PP52"/>
<name>A0A3N2PP52_SODAK</name>
<dbReference type="OrthoDB" id="443318at2759"/>
<keyword evidence="5" id="KW-0325">Glycoprotein</keyword>
<dbReference type="PRINTS" id="PR00724">
    <property type="entry name" value="CRBOXYPTASEC"/>
</dbReference>
<evidence type="ECO:0000313" key="7">
    <source>
        <dbReference type="EMBL" id="ROT36279.1"/>
    </source>
</evidence>
<evidence type="ECO:0000256" key="1">
    <source>
        <dbReference type="ARBA" id="ARBA00009431"/>
    </source>
</evidence>
<evidence type="ECO:0000256" key="2">
    <source>
        <dbReference type="ARBA" id="ARBA00022645"/>
    </source>
</evidence>
<reference evidence="7 8" key="1">
    <citation type="journal article" date="2018" name="Mol. Ecol.">
        <title>The obligate alkalophilic soda-lake fungus Sodiomyces alkalinus has shifted to a protein diet.</title>
        <authorList>
            <person name="Grum-Grzhimaylo A.A."/>
            <person name="Falkoski D.L."/>
            <person name="van den Heuvel J."/>
            <person name="Valero-Jimenez C.A."/>
            <person name="Min B."/>
            <person name="Choi I.G."/>
            <person name="Lipzen A."/>
            <person name="Daum C.G."/>
            <person name="Aanen D.K."/>
            <person name="Tsang A."/>
            <person name="Henrissat B."/>
            <person name="Bilanenko E.N."/>
            <person name="de Vries R.P."/>
            <person name="van Kan J.A.L."/>
            <person name="Grigoriev I.V."/>
            <person name="Debets A.J.M."/>
        </authorList>
    </citation>
    <scope>NUCLEOTIDE SEQUENCE [LARGE SCALE GENOMIC DNA]</scope>
    <source>
        <strain evidence="7 8">F11</strain>
    </source>
</reference>
<dbReference type="Gene3D" id="3.40.50.1820">
    <property type="entry name" value="alpha/beta hydrolase"/>
    <property type="match status" value="1"/>
</dbReference>
<dbReference type="PANTHER" id="PTHR11802">
    <property type="entry name" value="SERINE PROTEASE FAMILY S10 SERINE CARBOXYPEPTIDASE"/>
    <property type="match status" value="1"/>
</dbReference>
<dbReference type="Pfam" id="PF00450">
    <property type="entry name" value="Peptidase_S10"/>
    <property type="match status" value="1"/>
</dbReference>
<sequence length="698" mass="75338">MPQCHHVARSRVPSSRADLLVLLFLSLASFPGLFPTASAQFALPASAANLTTVRSPIDRSISISYKSPNGSVCRTAFDHQRQYTGWVNVPGEYPTNLFFWLVEARQPTDMLTIWLNGGPGASSLFGMFNGVGPCEVVEAGLDQYDTLTREWGWDRASNMLFIDQPNQVGFSFDTPTNGSVHLLNGTRIVPPVPAPDDGLSHATFINGTFGSLDYNATANTTEQAAMAVWHMLQGFLATFPSFNPSGRNSIGINLFAESYGGKFGPVFSHVWEQQNAKRRNGSIPRNSTLEIRLASLGIVNGCIDDAIQAPYYPAFALSNTYDFRAISSVRANLANNSFYADGGCLDLIRQCRTAEEVHDPDGTGTVDLVNEHCSRAYRTCYDSVVAPYADAGRSWYDMAHVLPDSFPPATYLEYLNTRAVQEAIGAVTNFTFASREVAAAFQATGDYVRGSHVPRLASLLDAGIRVAFIYGDRDYVCNWPGGEAVADAVAWNARDAYGPRFAAAGYAPLIVNDSYIGGVVRQFGNLSFSRIYQAGHSVPSYQPETAFQLFARVALGTSVSTGDAIDPLDYATEGDDRADRHRDDLPDSPGPTCWLRNVQGSCSRDQIDMLERGDGVVLNGVLYEHSSDWPLAGKLASSPSTSVGAGAERTTTSTPSRALTGIFTATATPDSGQVRSRNARDSVLLLGLALCCAALGMV</sequence>
<accession>A0A3N2PP52</accession>
<dbReference type="GO" id="GO:0000324">
    <property type="term" value="C:fungal-type vacuole"/>
    <property type="evidence" value="ECO:0007669"/>
    <property type="project" value="TreeGrafter"/>
</dbReference>
<dbReference type="InterPro" id="IPR001563">
    <property type="entry name" value="Peptidase_S10"/>
</dbReference>
<dbReference type="GO" id="GO:0006508">
    <property type="term" value="P:proteolysis"/>
    <property type="evidence" value="ECO:0007669"/>
    <property type="project" value="UniProtKB-KW"/>
</dbReference>
<evidence type="ECO:0000256" key="3">
    <source>
        <dbReference type="ARBA" id="ARBA00022670"/>
    </source>
</evidence>
<protein>
    <submittedName>
        <fullName evidence="7">Carboxypeptidase S1</fullName>
    </submittedName>
</protein>
<dbReference type="InterPro" id="IPR029058">
    <property type="entry name" value="AB_hydrolase_fold"/>
</dbReference>
<dbReference type="PANTHER" id="PTHR11802:SF404">
    <property type="entry name" value="CARBOXYPEPTIDASE"/>
    <property type="match status" value="1"/>
</dbReference>
<dbReference type="GO" id="GO:0004185">
    <property type="term" value="F:serine-type carboxypeptidase activity"/>
    <property type="evidence" value="ECO:0007669"/>
    <property type="project" value="InterPro"/>
</dbReference>
<evidence type="ECO:0000313" key="8">
    <source>
        <dbReference type="Proteomes" id="UP000272025"/>
    </source>
</evidence>
<dbReference type="EMBL" id="ML119059">
    <property type="protein sequence ID" value="ROT36279.1"/>
    <property type="molecule type" value="Genomic_DNA"/>
</dbReference>
<dbReference type="GeneID" id="39580911"/>
<keyword evidence="4" id="KW-0378">Hydrolase</keyword>
<gene>
    <name evidence="7" type="ORF">SODALDRAFT_335357</name>
</gene>
<organism evidence="7 8">
    <name type="scientific">Sodiomyces alkalinus (strain CBS 110278 / VKM F-3762 / F11)</name>
    <name type="common">Alkaliphilic filamentous fungus</name>
    <dbReference type="NCBI Taxonomy" id="1314773"/>
    <lineage>
        <taxon>Eukaryota</taxon>
        <taxon>Fungi</taxon>
        <taxon>Dikarya</taxon>
        <taxon>Ascomycota</taxon>
        <taxon>Pezizomycotina</taxon>
        <taxon>Sordariomycetes</taxon>
        <taxon>Hypocreomycetidae</taxon>
        <taxon>Glomerellales</taxon>
        <taxon>Plectosphaerellaceae</taxon>
        <taxon>Sodiomyces</taxon>
    </lineage>
</organism>
<evidence type="ECO:0000256" key="5">
    <source>
        <dbReference type="ARBA" id="ARBA00023180"/>
    </source>
</evidence>
<dbReference type="PROSITE" id="PS00560">
    <property type="entry name" value="CARBOXYPEPT_SER_HIS"/>
    <property type="match status" value="1"/>
</dbReference>